<dbReference type="PROSITE" id="PS50002">
    <property type="entry name" value="SH3"/>
    <property type="match status" value="1"/>
</dbReference>
<dbReference type="InterPro" id="IPR001452">
    <property type="entry name" value="SH3_domain"/>
</dbReference>
<protein>
    <recommendedName>
        <fullName evidence="3">SH3 domain-containing protein</fullName>
    </recommendedName>
</protein>
<evidence type="ECO:0000313" key="5">
    <source>
        <dbReference type="Proteomes" id="UP000604046"/>
    </source>
</evidence>
<gene>
    <name evidence="4" type="ORF">SNAT2548_LOCUS12339</name>
</gene>
<dbReference type="OrthoDB" id="10321389at2759"/>
<keyword evidence="5" id="KW-1185">Reference proteome</keyword>
<reference evidence="4" key="1">
    <citation type="submission" date="2021-02" db="EMBL/GenBank/DDBJ databases">
        <authorList>
            <person name="Dougan E. K."/>
            <person name="Rhodes N."/>
            <person name="Thang M."/>
            <person name="Chan C."/>
        </authorList>
    </citation>
    <scope>NUCLEOTIDE SEQUENCE</scope>
</reference>
<dbReference type="Pfam" id="PF07653">
    <property type="entry name" value="SH3_2"/>
    <property type="match status" value="1"/>
</dbReference>
<evidence type="ECO:0000256" key="2">
    <source>
        <dbReference type="PROSITE-ProRule" id="PRU00192"/>
    </source>
</evidence>
<dbReference type="InterPro" id="IPR036028">
    <property type="entry name" value="SH3-like_dom_sf"/>
</dbReference>
<evidence type="ECO:0000313" key="4">
    <source>
        <dbReference type="EMBL" id="CAE7250715.1"/>
    </source>
</evidence>
<name>A0A812LQ63_9DINO</name>
<evidence type="ECO:0000259" key="3">
    <source>
        <dbReference type="PROSITE" id="PS50002"/>
    </source>
</evidence>
<dbReference type="Proteomes" id="UP000604046">
    <property type="component" value="Unassembled WGS sequence"/>
</dbReference>
<dbReference type="AlphaFoldDB" id="A0A812LQ63"/>
<organism evidence="4 5">
    <name type="scientific">Symbiodinium natans</name>
    <dbReference type="NCBI Taxonomy" id="878477"/>
    <lineage>
        <taxon>Eukaryota</taxon>
        <taxon>Sar</taxon>
        <taxon>Alveolata</taxon>
        <taxon>Dinophyceae</taxon>
        <taxon>Suessiales</taxon>
        <taxon>Symbiodiniaceae</taxon>
        <taxon>Symbiodinium</taxon>
    </lineage>
</organism>
<accession>A0A812LQ63</accession>
<proteinExistence type="predicted"/>
<comment type="caution">
    <text evidence="4">The sequence shown here is derived from an EMBL/GenBank/DDBJ whole genome shotgun (WGS) entry which is preliminary data.</text>
</comment>
<keyword evidence="1 2" id="KW-0728">SH3 domain</keyword>
<evidence type="ECO:0000256" key="1">
    <source>
        <dbReference type="ARBA" id="ARBA00022443"/>
    </source>
</evidence>
<sequence length="120" mass="13633">MAPKNDRKLSGVRGASKLKRAGEGWAYVGIVDNKHHHGWIPQECMQVAVRPPEHRERGRTFRVRESWAPQRHGEVDGYLRVNEGDIVEVLETLEAGQNSWVWVRNTASGRDGDVPEHCLD</sequence>
<dbReference type="Gene3D" id="2.30.30.40">
    <property type="entry name" value="SH3 Domains"/>
    <property type="match status" value="1"/>
</dbReference>
<feature type="domain" description="SH3" evidence="3">
    <location>
        <begin position="56"/>
        <end position="120"/>
    </location>
</feature>
<dbReference type="SUPFAM" id="SSF50044">
    <property type="entry name" value="SH3-domain"/>
    <property type="match status" value="1"/>
</dbReference>
<dbReference type="EMBL" id="CAJNDS010001180">
    <property type="protein sequence ID" value="CAE7250715.1"/>
    <property type="molecule type" value="Genomic_DNA"/>
</dbReference>